<sequence length="161" mass="18177">MPRSEKTLSQRSLSHLRFKIEQAKLSKLEADLPSVEPEYIRYVDLPPLHPEDKIDLCNRFTHLARRTEGESVAAEIEDAVNHWHAMNNGMRGQPIGAAQDKRETVPFWEGLTENGYSLFEGGVLCEDFIAAIFKGKEAQSEAVQAYHEANIVDVVFKGKQP</sequence>
<dbReference type="Proteomes" id="UP000282211">
    <property type="component" value="Unassembled WGS sequence"/>
</dbReference>
<dbReference type="OrthoDB" id="7635025at2"/>
<proteinExistence type="predicted"/>
<evidence type="ECO:0000313" key="2">
    <source>
        <dbReference type="Proteomes" id="UP000282211"/>
    </source>
</evidence>
<dbReference type="InParanoid" id="A0A420WMH8"/>
<organism evidence="1 2">
    <name type="scientific">Litorimonas taeanensis</name>
    <dbReference type="NCBI Taxonomy" id="568099"/>
    <lineage>
        <taxon>Bacteria</taxon>
        <taxon>Pseudomonadati</taxon>
        <taxon>Pseudomonadota</taxon>
        <taxon>Alphaproteobacteria</taxon>
        <taxon>Maricaulales</taxon>
        <taxon>Robiginitomaculaceae</taxon>
    </lineage>
</organism>
<evidence type="ECO:0000313" key="1">
    <source>
        <dbReference type="EMBL" id="RKQ72095.1"/>
    </source>
</evidence>
<keyword evidence="2" id="KW-1185">Reference proteome</keyword>
<dbReference type="AlphaFoldDB" id="A0A420WMH8"/>
<reference evidence="1 2" key="1">
    <citation type="submission" date="2018-10" db="EMBL/GenBank/DDBJ databases">
        <title>Genomic Encyclopedia of Type Strains, Phase IV (KMG-IV): sequencing the most valuable type-strain genomes for metagenomic binning, comparative biology and taxonomic classification.</title>
        <authorList>
            <person name="Goeker M."/>
        </authorList>
    </citation>
    <scope>NUCLEOTIDE SEQUENCE [LARGE SCALE GENOMIC DNA]</scope>
    <source>
        <strain evidence="1 2">DSM 22008</strain>
    </source>
</reference>
<comment type="caution">
    <text evidence="1">The sequence shown here is derived from an EMBL/GenBank/DDBJ whole genome shotgun (WGS) entry which is preliminary data.</text>
</comment>
<protein>
    <submittedName>
        <fullName evidence="1">Uncharacterized protein</fullName>
    </submittedName>
</protein>
<dbReference type="RefSeq" id="WP_121100005.1">
    <property type="nucleotide sequence ID" value="NZ_RBII01000001.1"/>
</dbReference>
<name>A0A420WMH8_9PROT</name>
<dbReference type="EMBL" id="RBII01000001">
    <property type="protein sequence ID" value="RKQ72095.1"/>
    <property type="molecule type" value="Genomic_DNA"/>
</dbReference>
<gene>
    <name evidence="1" type="ORF">DES40_1432</name>
</gene>
<accession>A0A420WMH8</accession>